<proteinExistence type="predicted"/>
<keyword evidence="2" id="KW-0378">Hydrolase</keyword>
<dbReference type="Proteomes" id="UP001481413">
    <property type="component" value="Unassembled WGS sequence"/>
</dbReference>
<dbReference type="InterPro" id="IPR016516">
    <property type="entry name" value="UCP07580"/>
</dbReference>
<comment type="caution">
    <text evidence="2">The sequence shown here is derived from an EMBL/GenBank/DDBJ whole genome shotgun (WGS) entry which is preliminary data.</text>
</comment>
<dbReference type="PANTHER" id="PTHR39456:SF1">
    <property type="entry name" value="METAL-DEPENDENT HYDROLASE"/>
    <property type="match status" value="1"/>
</dbReference>
<evidence type="ECO:0000313" key="3">
    <source>
        <dbReference type="Proteomes" id="UP001481413"/>
    </source>
</evidence>
<organism evidence="2 3">
    <name type="scientific">Thalassolituus maritimus</name>
    <dbReference type="NCBI Taxonomy" id="484498"/>
    <lineage>
        <taxon>Bacteria</taxon>
        <taxon>Pseudomonadati</taxon>
        <taxon>Pseudomonadota</taxon>
        <taxon>Gammaproteobacteria</taxon>
        <taxon>Oceanospirillales</taxon>
        <taxon>Oceanospirillaceae</taxon>
        <taxon>Thalassolituus</taxon>
    </lineage>
</organism>
<dbReference type="RefSeq" id="WP_353293794.1">
    <property type="nucleotide sequence ID" value="NZ_BAABWH010000002.1"/>
</dbReference>
<gene>
    <name evidence="2" type="ORF">NBRC116585_09710</name>
</gene>
<keyword evidence="1" id="KW-0472">Membrane</keyword>
<evidence type="ECO:0000256" key="1">
    <source>
        <dbReference type="SAM" id="Phobius"/>
    </source>
</evidence>
<accession>A0ABP9ZXM3</accession>
<sequence length="290" mass="33728">MSATADIATANISTGDSHEHSDKAIVVRRMDFSFDAVDTMDWYRDNPILTAFIAVLSGTFPPGEQMFIESVRHFKERVTDPKLLDDVRDFTRQEAHHTNQHKLANEKLESLGWKAQKIEKRVEKAIALLNAKRSKRERLAATVCLEHITAIVAEYVLTHPKQLEGMHPSIKYMMIWHAIEEIEHKSVAFDVYITTGGKRKMLYRIMRAIAVLFPTLTIARTIYLLWAARRMPSWAQIKEAWTMLFGDEGMFTCIKEPFKDFYREDFHPEDHDNRELINKWKAEIETYRAG</sequence>
<dbReference type="GO" id="GO:0016787">
    <property type="term" value="F:hydrolase activity"/>
    <property type="evidence" value="ECO:0007669"/>
    <property type="project" value="UniProtKB-KW"/>
</dbReference>
<evidence type="ECO:0000313" key="2">
    <source>
        <dbReference type="EMBL" id="GAA6144854.1"/>
    </source>
</evidence>
<dbReference type="EMBL" id="BAABWH010000002">
    <property type="protein sequence ID" value="GAA6144854.1"/>
    <property type="molecule type" value="Genomic_DNA"/>
</dbReference>
<keyword evidence="3" id="KW-1185">Reference proteome</keyword>
<keyword evidence="1" id="KW-1133">Transmembrane helix</keyword>
<dbReference type="PANTHER" id="PTHR39456">
    <property type="entry name" value="METAL-DEPENDENT HYDROLASE"/>
    <property type="match status" value="1"/>
</dbReference>
<dbReference type="Pfam" id="PF10118">
    <property type="entry name" value="Metal_hydrol"/>
    <property type="match status" value="1"/>
</dbReference>
<name>A0ABP9ZXM3_9GAMM</name>
<dbReference type="PIRSF" id="PIRSF007580">
    <property type="entry name" value="UCP07580"/>
    <property type="match status" value="1"/>
</dbReference>
<reference evidence="2 3" key="1">
    <citation type="submission" date="2024-04" db="EMBL/GenBank/DDBJ databases">
        <title>Draft genome sequence of Thalassolituus maritimus NBRC 116585.</title>
        <authorList>
            <person name="Miyakawa T."/>
            <person name="Kusuya Y."/>
            <person name="Miura T."/>
        </authorList>
    </citation>
    <scope>NUCLEOTIDE SEQUENCE [LARGE SCALE GENOMIC DNA]</scope>
    <source>
        <strain evidence="2 3">5NW40-0001</strain>
    </source>
</reference>
<protein>
    <submittedName>
        <fullName evidence="2">Metal-dependent hydrolase</fullName>
    </submittedName>
</protein>
<keyword evidence="1" id="KW-0812">Transmembrane</keyword>
<feature type="transmembrane region" description="Helical" evidence="1">
    <location>
        <begin position="208"/>
        <end position="228"/>
    </location>
</feature>